<keyword evidence="6 8" id="KW-0472">Membrane</keyword>
<feature type="transmembrane region" description="Helical" evidence="8">
    <location>
        <begin position="358"/>
        <end position="385"/>
    </location>
</feature>
<sequence>MPFAFHLDALSLLFVFLILLGALPNLFYSQGYLPHIERKAHYLIHYFGFILSMLGVVTAANALTFLLFWELMSLTSWQLILTEPEEKGTIPAARFYFFMTHFGFVFLLLFFLLVTDGNLELDFAQMQGVAAHFAYPTLLFFFLILGFLSKAGAVPLHVWLPYAHPAAPSPVSALMSGVMLKVAIYGMFRFMLDVLYPWPLEWGILILVIGALSSLVGVLYALSEHDIKALLANHSIENIGIILIGFGMGMIFDALQLGILSTFAFIAALFHTFNHMSFKSLLFMGAGSVLHETHTKNIEAYGGLIKSMPITALTFLLASVSISALPPTNGFLSEWMIFQSLLSSNTITNMSLKLAIPFAIFALALTGGLAIACFVKAYGITFLGLHRSANARHAKEVNGLMRFGMLAMAGVVIALMLFAPAFIHLFDRALVAEGKVGAYDAIFPFGVWHMHSVAVNGGVVSPLLLLISLLGVTLLLAWAYRMLGVKERLHRTWACGYRTGARTQYSATGFAGPIRRFFTWLYRPEEHLHKETLAGHESKFDASSYEVHVKPLFERSLYDGTAKLANRISYWIYRLAHFEQTRYAAMIFNLMLLVLFSYRIFAHEFSWATFALESVVMVISIKVLIIGEKR</sequence>
<dbReference type="GO" id="GO:0016491">
    <property type="term" value="F:oxidoreductase activity"/>
    <property type="evidence" value="ECO:0007669"/>
    <property type="project" value="UniProtKB-KW"/>
</dbReference>
<dbReference type="Pfam" id="PF00361">
    <property type="entry name" value="Proton_antipo_M"/>
    <property type="match status" value="1"/>
</dbReference>
<accession>E6X224</accession>
<dbReference type="InterPro" id="IPR003918">
    <property type="entry name" value="NADH_UbQ_OxRdtase"/>
</dbReference>
<dbReference type="GO" id="GO:0005886">
    <property type="term" value="C:plasma membrane"/>
    <property type="evidence" value="ECO:0007669"/>
    <property type="project" value="UniProtKB-SubCell"/>
</dbReference>
<keyword evidence="4 8" id="KW-1133">Transmembrane helix</keyword>
<feature type="transmembrane region" description="Helical" evidence="8">
    <location>
        <begin position="95"/>
        <end position="113"/>
    </location>
</feature>
<evidence type="ECO:0000256" key="1">
    <source>
        <dbReference type="ARBA" id="ARBA00004651"/>
    </source>
</evidence>
<feature type="transmembrane region" description="Helical" evidence="8">
    <location>
        <begin position="254"/>
        <end position="273"/>
    </location>
</feature>
<feature type="transmembrane region" description="Helical" evidence="8">
    <location>
        <begin position="459"/>
        <end position="480"/>
    </location>
</feature>
<organism evidence="10 11">
    <name type="scientific">Nitratifractor salsuginis (strain DSM 16511 / JCM 12458 / E9I37-1)</name>
    <dbReference type="NCBI Taxonomy" id="749222"/>
    <lineage>
        <taxon>Bacteria</taxon>
        <taxon>Pseudomonadati</taxon>
        <taxon>Campylobacterota</taxon>
        <taxon>Epsilonproteobacteria</taxon>
        <taxon>Campylobacterales</taxon>
        <taxon>Sulfurovaceae</taxon>
        <taxon>Nitratifractor</taxon>
    </lineage>
</organism>
<feature type="transmembrane region" description="Helical" evidence="8">
    <location>
        <begin position="607"/>
        <end position="627"/>
    </location>
</feature>
<evidence type="ECO:0000256" key="8">
    <source>
        <dbReference type="SAM" id="Phobius"/>
    </source>
</evidence>
<evidence type="ECO:0000256" key="6">
    <source>
        <dbReference type="ARBA" id="ARBA00023136"/>
    </source>
</evidence>
<keyword evidence="3 7" id="KW-0812">Transmembrane</keyword>
<dbReference type="AlphaFoldDB" id="E6X224"/>
<reference evidence="11" key="2">
    <citation type="submission" date="2011-01" db="EMBL/GenBank/DDBJ databases">
        <title>The complete genome of Nitratifractor salsuginis DSM 16511.</title>
        <authorList>
            <consortium name="US DOE Joint Genome Institute (JGI-PGF)"/>
            <person name="Lucas S."/>
            <person name="Copeland A."/>
            <person name="Lapidus A."/>
            <person name="Bruce D."/>
            <person name="Goodwin L."/>
            <person name="Pitluck S."/>
            <person name="Kyrpides N."/>
            <person name="Mavromatis K."/>
            <person name="Ivanova N."/>
            <person name="Mikhailova N."/>
            <person name="Zeytun A."/>
            <person name="Detter J.C."/>
            <person name="Tapia R."/>
            <person name="Han C."/>
            <person name="Land M."/>
            <person name="Hauser L."/>
            <person name="Markowitz V."/>
            <person name="Cheng J.-F."/>
            <person name="Hugenholtz P."/>
            <person name="Woyke T."/>
            <person name="Wu D."/>
            <person name="Tindall B."/>
            <person name="Schuetze A."/>
            <person name="Brambilla E."/>
            <person name="Klenk H.-P."/>
            <person name="Eisen J.A."/>
        </authorList>
    </citation>
    <scope>NUCLEOTIDE SEQUENCE [LARGE SCALE GENOMIC DNA]</scope>
    <source>
        <strain evidence="11">DSM 16511 / JCM 12458 / E9I37-1</strain>
    </source>
</reference>
<keyword evidence="5" id="KW-0560">Oxidoreductase</keyword>
<feature type="transmembrane region" description="Helical" evidence="8">
    <location>
        <begin position="171"/>
        <end position="190"/>
    </location>
</feature>
<evidence type="ECO:0000256" key="5">
    <source>
        <dbReference type="ARBA" id="ARBA00023002"/>
    </source>
</evidence>
<dbReference type="HOGENOM" id="CLU_007100_8_1_7"/>
<evidence type="ECO:0000256" key="7">
    <source>
        <dbReference type="RuleBase" id="RU000320"/>
    </source>
</evidence>
<dbReference type="InterPro" id="IPR001750">
    <property type="entry name" value="ND/Mrp_TM"/>
</dbReference>
<dbReference type="InterPro" id="IPR052175">
    <property type="entry name" value="ComplexI-like_HydComp"/>
</dbReference>
<comment type="subcellular location">
    <subcellularLocation>
        <location evidence="1">Cell membrane</location>
        <topology evidence="1">Multi-pass membrane protein</topology>
    </subcellularLocation>
    <subcellularLocation>
        <location evidence="7">Membrane</location>
        <topology evidence="7">Multi-pass membrane protein</topology>
    </subcellularLocation>
</comment>
<dbReference type="eggNOG" id="COG0651">
    <property type="taxonomic scope" value="Bacteria"/>
</dbReference>
<gene>
    <name evidence="10" type="ordered locus">Nitsa_1848</name>
</gene>
<dbReference type="PANTHER" id="PTHR42682">
    <property type="entry name" value="HYDROGENASE-4 COMPONENT F"/>
    <property type="match status" value="1"/>
</dbReference>
<feature type="transmembrane region" description="Helical" evidence="8">
    <location>
        <begin position="45"/>
        <end position="69"/>
    </location>
</feature>
<evidence type="ECO:0000313" key="10">
    <source>
        <dbReference type="EMBL" id="ADV47093.1"/>
    </source>
</evidence>
<dbReference type="OrthoDB" id="9811798at2"/>
<reference evidence="10 11" key="1">
    <citation type="journal article" date="2011" name="Stand. Genomic Sci.">
        <title>Complete genome sequence of Nitratifractor salsuginis type strain (E9I37-1).</title>
        <authorList>
            <person name="Anderson I."/>
            <person name="Sikorski J."/>
            <person name="Zeytun A."/>
            <person name="Nolan M."/>
            <person name="Lapidus A."/>
            <person name="Lucas S."/>
            <person name="Hammon N."/>
            <person name="Deshpande S."/>
            <person name="Cheng J.F."/>
            <person name="Tapia R."/>
            <person name="Han C."/>
            <person name="Goodwin L."/>
            <person name="Pitluck S."/>
            <person name="Liolios K."/>
            <person name="Pagani I."/>
            <person name="Ivanova N."/>
            <person name="Huntemann M."/>
            <person name="Mavromatis K."/>
            <person name="Ovchinikova G."/>
            <person name="Pati A."/>
            <person name="Chen A."/>
            <person name="Palaniappan K."/>
            <person name="Land M."/>
            <person name="Hauser L."/>
            <person name="Brambilla E.M."/>
            <person name="Ngatchou-Djao O.D."/>
            <person name="Rohde M."/>
            <person name="Tindall B.J."/>
            <person name="Goker M."/>
            <person name="Detter J.C."/>
            <person name="Woyke T."/>
            <person name="Bristow J."/>
            <person name="Eisen J.A."/>
            <person name="Markowitz V."/>
            <person name="Hugenholtz P."/>
            <person name="Klenk H.P."/>
            <person name="Kyrpides N.C."/>
        </authorList>
    </citation>
    <scope>NUCLEOTIDE SEQUENCE [LARGE SCALE GENOMIC DNA]</scope>
    <source>
        <strain evidence="11">DSM 16511 / JCM 12458 / E9I37-1</strain>
    </source>
</reference>
<dbReference type="PANTHER" id="PTHR42682:SF3">
    <property type="entry name" value="FORMATE HYDROGENLYASE SUBUNIT 3-RELATED"/>
    <property type="match status" value="1"/>
</dbReference>
<protein>
    <submittedName>
        <fullName evidence="10">NADH/Ubiquinone/plastoquinone (Complex I)</fullName>
    </submittedName>
</protein>
<dbReference type="EMBL" id="CP002452">
    <property type="protein sequence ID" value="ADV47093.1"/>
    <property type="molecule type" value="Genomic_DNA"/>
</dbReference>
<evidence type="ECO:0000259" key="9">
    <source>
        <dbReference type="Pfam" id="PF00361"/>
    </source>
</evidence>
<evidence type="ECO:0000256" key="4">
    <source>
        <dbReference type="ARBA" id="ARBA00022989"/>
    </source>
</evidence>
<feature type="transmembrane region" description="Helical" evidence="8">
    <location>
        <begin position="406"/>
        <end position="426"/>
    </location>
</feature>
<dbReference type="RefSeq" id="WP_013554778.1">
    <property type="nucleotide sequence ID" value="NC_014935.1"/>
</dbReference>
<name>E6X224_NITSE</name>
<feature type="transmembrane region" description="Helical" evidence="8">
    <location>
        <begin position="583"/>
        <end position="601"/>
    </location>
</feature>
<dbReference type="KEGG" id="nsa:Nitsa_1848"/>
<dbReference type="STRING" id="749222.Nitsa_1848"/>
<dbReference type="PRINTS" id="PR01437">
    <property type="entry name" value="NUOXDRDTASE4"/>
</dbReference>
<keyword evidence="2" id="KW-1003">Cell membrane</keyword>
<evidence type="ECO:0000256" key="3">
    <source>
        <dbReference type="ARBA" id="ARBA00022692"/>
    </source>
</evidence>
<feature type="transmembrane region" description="Helical" evidence="8">
    <location>
        <begin position="202"/>
        <end position="222"/>
    </location>
</feature>
<dbReference type="GO" id="GO:0008137">
    <property type="term" value="F:NADH dehydrogenase (ubiquinone) activity"/>
    <property type="evidence" value="ECO:0007669"/>
    <property type="project" value="InterPro"/>
</dbReference>
<evidence type="ECO:0000256" key="2">
    <source>
        <dbReference type="ARBA" id="ARBA00022475"/>
    </source>
</evidence>
<evidence type="ECO:0000313" key="11">
    <source>
        <dbReference type="Proteomes" id="UP000008633"/>
    </source>
</evidence>
<dbReference type="GO" id="GO:0042773">
    <property type="term" value="P:ATP synthesis coupled electron transport"/>
    <property type="evidence" value="ECO:0007669"/>
    <property type="project" value="InterPro"/>
</dbReference>
<keyword evidence="11" id="KW-1185">Reference proteome</keyword>
<feature type="transmembrane region" description="Helical" evidence="8">
    <location>
        <begin position="229"/>
        <end position="248"/>
    </location>
</feature>
<feature type="transmembrane region" description="Helical" evidence="8">
    <location>
        <begin position="133"/>
        <end position="159"/>
    </location>
</feature>
<dbReference type="Proteomes" id="UP000008633">
    <property type="component" value="Chromosome"/>
</dbReference>
<proteinExistence type="predicted"/>
<feature type="domain" description="NADH:quinone oxidoreductase/Mrp antiporter transmembrane" evidence="9">
    <location>
        <begin position="59"/>
        <end position="352"/>
    </location>
</feature>